<name>A0ABN0CSG8_9BACE</name>
<dbReference type="EMBL" id="AFBM01000004">
    <property type="protein sequence ID" value="EGF54630.1"/>
    <property type="molecule type" value="Genomic_DNA"/>
</dbReference>
<protein>
    <submittedName>
        <fullName evidence="1">Conserved domain protein</fullName>
    </submittedName>
</protein>
<proteinExistence type="predicted"/>
<reference evidence="1 2" key="1">
    <citation type="submission" date="2011-02" db="EMBL/GenBank/DDBJ databases">
        <authorList>
            <person name="Weinstock G."/>
            <person name="Sodergren E."/>
            <person name="Clifton S."/>
            <person name="Fulton L."/>
            <person name="Fulton B."/>
            <person name="Courtney L."/>
            <person name="Fronick C."/>
            <person name="Harrison M."/>
            <person name="Strong C."/>
            <person name="Farmer C."/>
            <person name="Delahaunty K."/>
            <person name="Markovic C."/>
            <person name="Hall O."/>
            <person name="Minx P."/>
            <person name="Tomlinson C."/>
            <person name="Mitreva M."/>
            <person name="Hou S."/>
            <person name="Chen J."/>
            <person name="Wollam A."/>
            <person name="Pepin K.H."/>
            <person name="Johnson M."/>
            <person name="Bhonagiri V."/>
            <person name="Zhang X."/>
            <person name="Suruliraj S."/>
            <person name="Warren W."/>
            <person name="Chinwalla A."/>
            <person name="Mardis E.R."/>
            <person name="Wilson R.K."/>
        </authorList>
    </citation>
    <scope>NUCLEOTIDE SEQUENCE [LARGE SCALE GENOMIC DNA]</scope>
    <source>
        <strain evidence="1 2">YIT 12056</strain>
    </source>
</reference>
<evidence type="ECO:0000313" key="1">
    <source>
        <dbReference type="EMBL" id="EGF54630.1"/>
    </source>
</evidence>
<organism evidence="1 2">
    <name type="scientific">Bacteroides clarus YIT 12056</name>
    <dbReference type="NCBI Taxonomy" id="762984"/>
    <lineage>
        <taxon>Bacteria</taxon>
        <taxon>Pseudomonadati</taxon>
        <taxon>Bacteroidota</taxon>
        <taxon>Bacteroidia</taxon>
        <taxon>Bacteroidales</taxon>
        <taxon>Bacteroidaceae</taxon>
        <taxon>Bacteroides</taxon>
    </lineage>
</organism>
<dbReference type="Proteomes" id="UP000010321">
    <property type="component" value="Unassembled WGS sequence"/>
</dbReference>
<evidence type="ECO:0000313" key="2">
    <source>
        <dbReference type="Proteomes" id="UP000010321"/>
    </source>
</evidence>
<keyword evidence="2" id="KW-1185">Reference proteome</keyword>
<comment type="caution">
    <text evidence="1">The sequence shown here is derived from an EMBL/GenBank/DDBJ whole genome shotgun (WGS) entry which is preliminary data.</text>
</comment>
<accession>A0ABN0CSG8</accession>
<gene>
    <name evidence="1" type="ORF">HMPREF9445_00289</name>
</gene>
<sequence length="47" mass="5709">MIMVMMCNDILHVFSIFQCDKCKRFVLNNQRFITKSLFFLSFLSNKR</sequence>